<keyword evidence="2" id="KW-1185">Reference proteome</keyword>
<organism evidence="1 2">
    <name type="scientific">Melanomma pulvis-pyrius CBS 109.77</name>
    <dbReference type="NCBI Taxonomy" id="1314802"/>
    <lineage>
        <taxon>Eukaryota</taxon>
        <taxon>Fungi</taxon>
        <taxon>Dikarya</taxon>
        <taxon>Ascomycota</taxon>
        <taxon>Pezizomycotina</taxon>
        <taxon>Dothideomycetes</taxon>
        <taxon>Pleosporomycetidae</taxon>
        <taxon>Pleosporales</taxon>
        <taxon>Melanommataceae</taxon>
        <taxon>Melanomma</taxon>
    </lineage>
</organism>
<evidence type="ECO:0000313" key="2">
    <source>
        <dbReference type="Proteomes" id="UP000799757"/>
    </source>
</evidence>
<gene>
    <name evidence="1" type="ORF">K505DRAFT_321398</name>
</gene>
<evidence type="ECO:0000313" key="1">
    <source>
        <dbReference type="EMBL" id="KAF2799043.1"/>
    </source>
</evidence>
<reference evidence="1" key="1">
    <citation type="journal article" date="2020" name="Stud. Mycol.">
        <title>101 Dothideomycetes genomes: a test case for predicting lifestyles and emergence of pathogens.</title>
        <authorList>
            <person name="Haridas S."/>
            <person name="Albert R."/>
            <person name="Binder M."/>
            <person name="Bloem J."/>
            <person name="Labutti K."/>
            <person name="Salamov A."/>
            <person name="Andreopoulos B."/>
            <person name="Baker S."/>
            <person name="Barry K."/>
            <person name="Bills G."/>
            <person name="Bluhm B."/>
            <person name="Cannon C."/>
            <person name="Castanera R."/>
            <person name="Culley D."/>
            <person name="Daum C."/>
            <person name="Ezra D."/>
            <person name="Gonzalez J."/>
            <person name="Henrissat B."/>
            <person name="Kuo A."/>
            <person name="Liang C."/>
            <person name="Lipzen A."/>
            <person name="Lutzoni F."/>
            <person name="Magnuson J."/>
            <person name="Mondo S."/>
            <person name="Nolan M."/>
            <person name="Ohm R."/>
            <person name="Pangilinan J."/>
            <person name="Park H.-J."/>
            <person name="Ramirez L."/>
            <person name="Alfaro M."/>
            <person name="Sun H."/>
            <person name="Tritt A."/>
            <person name="Yoshinaga Y."/>
            <person name="Zwiers L.-H."/>
            <person name="Turgeon B."/>
            <person name="Goodwin S."/>
            <person name="Spatafora J."/>
            <person name="Crous P."/>
            <person name="Grigoriev I."/>
        </authorList>
    </citation>
    <scope>NUCLEOTIDE SEQUENCE</scope>
    <source>
        <strain evidence="1">CBS 109.77</strain>
    </source>
</reference>
<dbReference type="Proteomes" id="UP000799757">
    <property type="component" value="Unassembled WGS sequence"/>
</dbReference>
<accession>A0A6A6XS38</accession>
<dbReference type="EMBL" id="MU001771">
    <property type="protein sequence ID" value="KAF2799043.1"/>
    <property type="molecule type" value="Genomic_DNA"/>
</dbReference>
<dbReference type="AlphaFoldDB" id="A0A6A6XS38"/>
<proteinExistence type="predicted"/>
<protein>
    <submittedName>
        <fullName evidence="1">Uncharacterized protein</fullName>
    </submittedName>
</protein>
<sequence length="52" mass="5721">MGITQKRKPIHCCFNPPHLPSPILNTICPRFPSPHGPLSALYVSAAPTRPFI</sequence>
<name>A0A6A6XS38_9PLEO</name>